<organism evidence="1">
    <name type="scientific">Anguilla anguilla</name>
    <name type="common">European freshwater eel</name>
    <name type="synonym">Muraena anguilla</name>
    <dbReference type="NCBI Taxonomy" id="7936"/>
    <lineage>
        <taxon>Eukaryota</taxon>
        <taxon>Metazoa</taxon>
        <taxon>Chordata</taxon>
        <taxon>Craniata</taxon>
        <taxon>Vertebrata</taxon>
        <taxon>Euteleostomi</taxon>
        <taxon>Actinopterygii</taxon>
        <taxon>Neopterygii</taxon>
        <taxon>Teleostei</taxon>
        <taxon>Anguilliformes</taxon>
        <taxon>Anguillidae</taxon>
        <taxon>Anguilla</taxon>
    </lineage>
</organism>
<accession>A0A0E9XDC4</accession>
<reference evidence="1" key="1">
    <citation type="submission" date="2014-11" db="EMBL/GenBank/DDBJ databases">
        <authorList>
            <person name="Amaro Gonzalez C."/>
        </authorList>
    </citation>
    <scope>NUCLEOTIDE SEQUENCE</scope>
</reference>
<reference evidence="1" key="2">
    <citation type="journal article" date="2015" name="Fish Shellfish Immunol.">
        <title>Early steps in the European eel (Anguilla anguilla)-Vibrio vulnificus interaction in the gills: Role of the RtxA13 toxin.</title>
        <authorList>
            <person name="Callol A."/>
            <person name="Pajuelo D."/>
            <person name="Ebbesson L."/>
            <person name="Teles M."/>
            <person name="MacKenzie S."/>
            <person name="Amaro C."/>
        </authorList>
    </citation>
    <scope>NUCLEOTIDE SEQUENCE</scope>
</reference>
<dbReference type="AlphaFoldDB" id="A0A0E9XDC4"/>
<proteinExistence type="predicted"/>
<protein>
    <submittedName>
        <fullName evidence="1">Uncharacterized protein</fullName>
    </submittedName>
</protein>
<name>A0A0E9XDC4_ANGAN</name>
<dbReference type="EMBL" id="GBXM01008879">
    <property type="protein sequence ID" value="JAH99698.1"/>
    <property type="molecule type" value="Transcribed_RNA"/>
</dbReference>
<evidence type="ECO:0000313" key="1">
    <source>
        <dbReference type="EMBL" id="JAH99698.1"/>
    </source>
</evidence>
<sequence length="26" mass="2923">MLLLKLMNPVALSNLPLTRESFPKPV</sequence>